<feature type="region of interest" description="Disordered" evidence="9">
    <location>
        <begin position="1"/>
        <end position="71"/>
    </location>
</feature>
<evidence type="ECO:0000256" key="1">
    <source>
        <dbReference type="ARBA" id="ARBA00004123"/>
    </source>
</evidence>
<dbReference type="OrthoDB" id="10050372at2759"/>
<evidence type="ECO:0000256" key="2">
    <source>
        <dbReference type="ARBA" id="ARBA00004584"/>
    </source>
</evidence>
<feature type="coiled-coil region" evidence="8">
    <location>
        <begin position="90"/>
        <end position="141"/>
    </location>
</feature>
<evidence type="ECO:0000313" key="10">
    <source>
        <dbReference type="EMBL" id="POI29505.1"/>
    </source>
</evidence>
<comment type="similarity">
    <text evidence="3">Belongs to the CENP-O/MCM21 family.</text>
</comment>
<keyword evidence="8" id="KW-0175">Coiled coil</keyword>
<dbReference type="PANTHER" id="PTHR14582:SF1">
    <property type="entry name" value="CENTROMERE PROTEIN O"/>
    <property type="match status" value="1"/>
</dbReference>
<dbReference type="AlphaFoldDB" id="A0A2P4SZH9"/>
<dbReference type="CDD" id="cd23836">
    <property type="entry name" value="DRWD-C_CENP-O"/>
    <property type="match status" value="1"/>
</dbReference>
<keyword evidence="11" id="KW-1185">Reference proteome</keyword>
<dbReference type="EMBL" id="PPHD01015074">
    <property type="protein sequence ID" value="POI29505.1"/>
    <property type="molecule type" value="Genomic_DNA"/>
</dbReference>
<gene>
    <name evidence="10" type="ORF">CIB84_006747</name>
</gene>
<dbReference type="PANTHER" id="PTHR14582">
    <property type="entry name" value="INNER KINETOCHORE SUBUNIT MAL2"/>
    <property type="match status" value="1"/>
</dbReference>
<name>A0A2P4SZH9_BAMTH</name>
<dbReference type="GO" id="GO:0031511">
    <property type="term" value="C:Mis6-Sim4 complex"/>
    <property type="evidence" value="ECO:0007669"/>
    <property type="project" value="TreeGrafter"/>
</dbReference>
<reference evidence="10 11" key="1">
    <citation type="submission" date="2018-01" db="EMBL/GenBank/DDBJ databases">
        <title>Comparison of the Chinese Bamboo Partridge and Red Junglefowl genome sequences highlights the importance of demography in genome evolution.</title>
        <authorList>
            <person name="Tiley G.P."/>
            <person name="Kimball R.T."/>
            <person name="Braun E.L."/>
            <person name="Burleigh J.G."/>
        </authorList>
    </citation>
    <scope>NUCLEOTIDE SEQUENCE [LARGE SCALE GENOMIC DNA]</scope>
    <source>
        <strain evidence="10">RTK389</strain>
        <tissue evidence="10">Blood</tissue>
    </source>
</reference>
<keyword evidence="6" id="KW-0539">Nucleus</keyword>
<evidence type="ECO:0000256" key="7">
    <source>
        <dbReference type="ARBA" id="ARBA00023328"/>
    </source>
</evidence>
<dbReference type="Proteomes" id="UP000237246">
    <property type="component" value="Unassembled WGS sequence"/>
</dbReference>
<organism evidence="10 11">
    <name type="scientific">Bambusicola thoracicus</name>
    <name type="common">Chinese bamboo-partridge</name>
    <name type="synonym">Perdix thoracica</name>
    <dbReference type="NCBI Taxonomy" id="9083"/>
    <lineage>
        <taxon>Eukaryota</taxon>
        <taxon>Metazoa</taxon>
        <taxon>Chordata</taxon>
        <taxon>Craniata</taxon>
        <taxon>Vertebrata</taxon>
        <taxon>Euteleostomi</taxon>
        <taxon>Archelosauria</taxon>
        <taxon>Archosauria</taxon>
        <taxon>Dinosauria</taxon>
        <taxon>Saurischia</taxon>
        <taxon>Theropoda</taxon>
        <taxon>Coelurosauria</taxon>
        <taxon>Aves</taxon>
        <taxon>Neognathae</taxon>
        <taxon>Galloanserae</taxon>
        <taxon>Galliformes</taxon>
        <taxon>Phasianidae</taxon>
        <taxon>Perdicinae</taxon>
        <taxon>Bambusicola</taxon>
    </lineage>
</organism>
<dbReference type="Pfam" id="PF09496">
    <property type="entry name" value="CENP-O"/>
    <property type="match status" value="1"/>
</dbReference>
<dbReference type="CDD" id="cd23835">
    <property type="entry name" value="DRWD-N_CENP-O"/>
    <property type="match status" value="1"/>
</dbReference>
<evidence type="ECO:0000256" key="3">
    <source>
        <dbReference type="ARBA" id="ARBA00007321"/>
    </source>
</evidence>
<keyword evidence="7" id="KW-0137">Centromere</keyword>
<evidence type="ECO:0000313" key="11">
    <source>
        <dbReference type="Proteomes" id="UP000237246"/>
    </source>
</evidence>
<evidence type="ECO:0000256" key="9">
    <source>
        <dbReference type="SAM" id="MobiDB-lite"/>
    </source>
</evidence>
<sequence>MLLYEEAWPRMPGAESPQDCPCVRPTPEPDLPPGFMEEEHNSEEKENAPCERSLTAASRDGGGQMPAAPLAQGKVERGKVYSRDGVLGYLEMLEAQAHELGLKQEEKEQQEKKLDRLKARVQELRARRDELRAKVELQEKKLLDKEGVVTDPARPSAQTVLKWKVKSIKAMLQVFYLTGISGKLTKQGVCFCISTAYEGTYLDSYYVDLLIKPVVKIQRHSVPVFIPLEQIAKKYLQTDIRRFLSVLADHLNAYVGRRHQADQLEEHFSDRIDGTLQRNSLCNLLVFNYTVSTNSKTFPFNVKLLYGDLCCSLPTEAIISCTPGTLPLLAEMAAAHSNTFRHMALHKAFDLLINAEESQG</sequence>
<protein>
    <recommendedName>
        <fullName evidence="4">Centromere protein O</fullName>
    </recommendedName>
</protein>
<comment type="subcellular location">
    <subcellularLocation>
        <location evidence="2">Chromosome</location>
        <location evidence="2">Centromere</location>
    </subcellularLocation>
    <subcellularLocation>
        <location evidence="1">Nucleus</location>
    </subcellularLocation>
</comment>
<proteinExistence type="inferred from homology"/>
<comment type="caution">
    <text evidence="10">The sequence shown here is derived from an EMBL/GenBank/DDBJ whole genome shotgun (WGS) entry which is preliminary data.</text>
</comment>
<accession>A0A2P4SZH9</accession>
<dbReference type="GO" id="GO:0005634">
    <property type="term" value="C:nucleus"/>
    <property type="evidence" value="ECO:0007669"/>
    <property type="project" value="UniProtKB-SubCell"/>
</dbReference>
<feature type="compositionally biased region" description="Basic and acidic residues" evidence="9">
    <location>
        <begin position="37"/>
        <end position="49"/>
    </location>
</feature>
<evidence type="ECO:0000256" key="4">
    <source>
        <dbReference type="ARBA" id="ARBA00016395"/>
    </source>
</evidence>
<evidence type="ECO:0000256" key="5">
    <source>
        <dbReference type="ARBA" id="ARBA00022454"/>
    </source>
</evidence>
<evidence type="ECO:0000256" key="6">
    <source>
        <dbReference type="ARBA" id="ARBA00023242"/>
    </source>
</evidence>
<evidence type="ECO:0000256" key="8">
    <source>
        <dbReference type="SAM" id="Coils"/>
    </source>
</evidence>
<dbReference type="InterPro" id="IPR018464">
    <property type="entry name" value="CENP-O"/>
</dbReference>
<keyword evidence="5" id="KW-0158">Chromosome</keyword>